<evidence type="ECO:0000313" key="6">
    <source>
        <dbReference type="EMBL" id="ROV93855.1"/>
    </source>
</evidence>
<dbReference type="GO" id="GO:0016491">
    <property type="term" value="F:oxidoreductase activity"/>
    <property type="evidence" value="ECO:0007669"/>
    <property type="project" value="UniProtKB-KW"/>
</dbReference>
<evidence type="ECO:0000256" key="2">
    <source>
        <dbReference type="ARBA" id="ARBA00022630"/>
    </source>
</evidence>
<dbReference type="Proteomes" id="UP000283895">
    <property type="component" value="Unassembled WGS sequence"/>
</dbReference>
<dbReference type="Gene3D" id="3.40.462.20">
    <property type="match status" value="1"/>
</dbReference>
<accession>A0A423VSC0</accession>
<proteinExistence type="inferred from homology"/>
<comment type="similarity">
    <text evidence="1">Belongs to the oxygen-dependent FAD-linked oxidoreductase family.</text>
</comment>
<evidence type="ECO:0000256" key="1">
    <source>
        <dbReference type="ARBA" id="ARBA00005466"/>
    </source>
</evidence>
<dbReference type="AlphaFoldDB" id="A0A423VSC0"/>
<keyword evidence="4" id="KW-0560">Oxidoreductase</keyword>
<dbReference type="InterPro" id="IPR012951">
    <property type="entry name" value="BBE"/>
</dbReference>
<dbReference type="InterPro" id="IPR016166">
    <property type="entry name" value="FAD-bd_PCMH"/>
</dbReference>
<dbReference type="Pfam" id="PF08031">
    <property type="entry name" value="BBE"/>
    <property type="match status" value="1"/>
</dbReference>
<dbReference type="Pfam" id="PF01565">
    <property type="entry name" value="FAD_binding_4"/>
    <property type="match status" value="1"/>
</dbReference>
<name>A0A423VSC0_9PEZI</name>
<feature type="domain" description="FAD-binding PCMH-type" evidence="5">
    <location>
        <begin position="46"/>
        <end position="220"/>
    </location>
</feature>
<dbReference type="PANTHER" id="PTHR42973">
    <property type="entry name" value="BINDING OXIDOREDUCTASE, PUTATIVE (AFU_ORTHOLOGUE AFUA_1G17690)-RELATED"/>
    <property type="match status" value="1"/>
</dbReference>
<dbReference type="SUPFAM" id="SSF56176">
    <property type="entry name" value="FAD-binding/transporter-associated domain-like"/>
    <property type="match status" value="1"/>
</dbReference>
<dbReference type="OrthoDB" id="407275at2759"/>
<dbReference type="Gene3D" id="3.30.465.10">
    <property type="match status" value="1"/>
</dbReference>
<dbReference type="PROSITE" id="PS51387">
    <property type="entry name" value="FAD_PCMH"/>
    <property type="match status" value="1"/>
</dbReference>
<keyword evidence="2" id="KW-0285">Flavoprotein</keyword>
<comment type="caution">
    <text evidence="6">The sequence shown here is derived from an EMBL/GenBank/DDBJ whole genome shotgun (WGS) entry which is preliminary data.</text>
</comment>
<gene>
    <name evidence="6" type="ORF">VMCG_08780</name>
</gene>
<dbReference type="EMBL" id="LKEA01000043">
    <property type="protein sequence ID" value="ROV93855.1"/>
    <property type="molecule type" value="Genomic_DNA"/>
</dbReference>
<organism evidence="6 7">
    <name type="scientific">Cytospora schulzeri</name>
    <dbReference type="NCBI Taxonomy" id="448051"/>
    <lineage>
        <taxon>Eukaryota</taxon>
        <taxon>Fungi</taxon>
        <taxon>Dikarya</taxon>
        <taxon>Ascomycota</taxon>
        <taxon>Pezizomycotina</taxon>
        <taxon>Sordariomycetes</taxon>
        <taxon>Sordariomycetidae</taxon>
        <taxon>Diaporthales</taxon>
        <taxon>Cytosporaceae</taxon>
        <taxon>Cytospora</taxon>
    </lineage>
</organism>
<dbReference type="InterPro" id="IPR016169">
    <property type="entry name" value="FAD-bd_PCMH_sub2"/>
</dbReference>
<keyword evidence="7" id="KW-1185">Reference proteome</keyword>
<keyword evidence="3" id="KW-0274">FAD</keyword>
<evidence type="ECO:0000259" key="5">
    <source>
        <dbReference type="PROSITE" id="PS51387"/>
    </source>
</evidence>
<dbReference type="PANTHER" id="PTHR42973:SF15">
    <property type="entry name" value="FAD-BINDING PCMH-TYPE DOMAIN-CONTAINING PROTEIN"/>
    <property type="match status" value="1"/>
</dbReference>
<reference evidence="6 7" key="1">
    <citation type="submission" date="2015-09" db="EMBL/GenBank/DDBJ databases">
        <title>Host preference determinants of Valsa canker pathogens revealed by comparative genomics.</title>
        <authorList>
            <person name="Yin Z."/>
            <person name="Huang L."/>
        </authorList>
    </citation>
    <scope>NUCLEOTIDE SEQUENCE [LARGE SCALE GENOMIC DNA]</scope>
    <source>
        <strain evidence="6 7">03-1</strain>
    </source>
</reference>
<dbReference type="GO" id="GO:0071949">
    <property type="term" value="F:FAD binding"/>
    <property type="evidence" value="ECO:0007669"/>
    <property type="project" value="InterPro"/>
</dbReference>
<evidence type="ECO:0000256" key="4">
    <source>
        <dbReference type="ARBA" id="ARBA00023002"/>
    </source>
</evidence>
<evidence type="ECO:0000256" key="3">
    <source>
        <dbReference type="ARBA" id="ARBA00022827"/>
    </source>
</evidence>
<dbReference type="STRING" id="356882.A0A423VSC0"/>
<dbReference type="InterPro" id="IPR036318">
    <property type="entry name" value="FAD-bd_PCMH-like_sf"/>
</dbReference>
<dbReference type="InterPro" id="IPR006094">
    <property type="entry name" value="Oxid_FAD_bind_N"/>
</dbReference>
<dbReference type="InterPro" id="IPR050416">
    <property type="entry name" value="FAD-linked_Oxidoreductase"/>
</dbReference>
<protein>
    <recommendedName>
        <fullName evidence="5">FAD-binding PCMH-type domain-containing protein</fullName>
    </recommendedName>
</protein>
<sequence length="493" mass="54657">MNQYSMSVSIPSDLDQLRHQLQQLSVPSVFPDSPEFESLSRSYNRVFSYRPAVICVPEKDKHVSNAILCASNHGVKVQAKGGGHSYAAYSSGGKNDSLILHMRNYSSVELDTKTNIALVGAGVRLGQLAVDLFQQGGRAVPHGTIKNVGVAGHFSHGGYGYQSRAWGLALDTIVELDVVVADGRCLHVTATEHPELFYAFRGAADSFGVITRFYLRTVPAPGQVTLFSYDIEGMVEDVEGATTAFLSIQQVVRDSSIIDRDISFGLYIHEGTWTIWGVFLRDQEHFETQITPALLHGLKRPVNKFVQSMGWLECLNWFSDSHSNDATEDAFDAFYAQSVAIPENAPLSETTVRDYFQTMKYSRLDPSQAWYSVINLQGGPDSQITAVPADASAYTHRNMLWVIQNYGYSSNHLPPLLDSTKTYITCLTRVVRAGVPASSMAAESNYHDPDLARDMAHSLYYGEAVVKRLEALKAELDPIDVFWNPQSIRPIER</sequence>
<evidence type="ECO:0000313" key="7">
    <source>
        <dbReference type="Proteomes" id="UP000283895"/>
    </source>
</evidence>